<accession>A0A5D4GW69</accession>
<reference evidence="8 9" key="1">
    <citation type="submission" date="2019-08" db="EMBL/GenBank/DDBJ databases">
        <authorList>
            <person name="Seo Y.L."/>
        </authorList>
    </citation>
    <scope>NUCLEOTIDE SEQUENCE [LARGE SCALE GENOMIC DNA]</scope>
    <source>
        <strain evidence="8 9">MaA-C15</strain>
    </source>
</reference>
<dbReference type="Gene3D" id="2.60.40.1930">
    <property type="match status" value="1"/>
</dbReference>
<dbReference type="PANTHER" id="PTHR40094">
    <property type="entry name" value="ALPHA-2-MACROGLOBULIN HOMOLOG"/>
    <property type="match status" value="1"/>
</dbReference>
<dbReference type="InterPro" id="IPR047565">
    <property type="entry name" value="Alpha-macroglob_thiol-ester_cl"/>
</dbReference>
<dbReference type="InterPro" id="IPR051802">
    <property type="entry name" value="YfhM-like"/>
</dbReference>
<dbReference type="CDD" id="cd02891">
    <property type="entry name" value="A2M_like"/>
    <property type="match status" value="1"/>
</dbReference>
<feature type="domain" description="Alpha-2-macroglobulin" evidence="7">
    <location>
        <begin position="1159"/>
        <end position="1248"/>
    </location>
</feature>
<evidence type="ECO:0000313" key="9">
    <source>
        <dbReference type="Proteomes" id="UP000323258"/>
    </source>
</evidence>
<reference evidence="8 9" key="2">
    <citation type="submission" date="2019-09" db="EMBL/GenBank/DDBJ databases">
        <title>Mesorhizobium sp. MaA-C15 isolated from Microcystis aeruginosa.</title>
        <authorList>
            <person name="Jeong S.E."/>
            <person name="Jin H.M."/>
            <person name="Jeon C.O."/>
        </authorList>
    </citation>
    <scope>NUCLEOTIDE SEQUENCE [LARGE SCALE GENOMIC DNA]</scope>
    <source>
        <strain evidence="8 9">MaA-C15</strain>
    </source>
</reference>
<dbReference type="Pfam" id="PF21142">
    <property type="entry name" value="A2M_bMG2"/>
    <property type="match status" value="1"/>
</dbReference>
<protein>
    <recommendedName>
        <fullName evidence="10">Apple domain-containing protein</fullName>
    </recommendedName>
</protein>
<name>A0A5D4GW69_9HYPH</name>
<keyword evidence="3" id="KW-0677">Repeat</keyword>
<feature type="domain" description="Alpha-2-macroglobulin bait region" evidence="6">
    <location>
        <begin position="954"/>
        <end position="1098"/>
    </location>
</feature>
<dbReference type="InterPro" id="IPR041462">
    <property type="entry name" value="Bact_A2M_MG6"/>
</dbReference>
<keyword evidence="2 5" id="KW-0732">Signal</keyword>
<dbReference type="GO" id="GO:0004866">
    <property type="term" value="F:endopeptidase inhibitor activity"/>
    <property type="evidence" value="ECO:0007669"/>
    <property type="project" value="InterPro"/>
</dbReference>
<dbReference type="InterPro" id="IPR021868">
    <property type="entry name" value="Alpha_2_Macroglob_MG3"/>
</dbReference>
<dbReference type="PIRSF" id="PIRSF038980">
    <property type="entry name" value="A2M_bac"/>
    <property type="match status" value="1"/>
</dbReference>
<dbReference type="Pfam" id="PF00207">
    <property type="entry name" value="A2M"/>
    <property type="match status" value="1"/>
</dbReference>
<dbReference type="InterPro" id="IPR002890">
    <property type="entry name" value="MG2"/>
</dbReference>
<dbReference type="Gene3D" id="1.50.10.20">
    <property type="match status" value="1"/>
</dbReference>
<evidence type="ECO:0000259" key="6">
    <source>
        <dbReference type="SMART" id="SM01359"/>
    </source>
</evidence>
<dbReference type="InterPro" id="IPR026284">
    <property type="entry name" value="A2MG_proteobact"/>
</dbReference>
<dbReference type="SMART" id="SM01419">
    <property type="entry name" value="Thiol-ester_cl"/>
    <property type="match status" value="1"/>
</dbReference>
<dbReference type="Pfam" id="PF17972">
    <property type="entry name" value="bMG5"/>
    <property type="match status" value="1"/>
</dbReference>
<dbReference type="SMART" id="SM01359">
    <property type="entry name" value="A2M_N_2"/>
    <property type="match status" value="1"/>
</dbReference>
<dbReference type="InterPro" id="IPR011625">
    <property type="entry name" value="A2M_N_BRD"/>
</dbReference>
<dbReference type="InterPro" id="IPR041203">
    <property type="entry name" value="Bact_A2M_MG5"/>
</dbReference>
<dbReference type="InterPro" id="IPR011626">
    <property type="entry name" value="Alpha-macroglobulin_TED"/>
</dbReference>
<dbReference type="Pfam" id="PF11974">
    <property type="entry name" value="bMG3"/>
    <property type="match status" value="1"/>
</dbReference>
<evidence type="ECO:0000256" key="4">
    <source>
        <dbReference type="ARBA" id="ARBA00023157"/>
    </source>
</evidence>
<feature type="signal peptide" evidence="5">
    <location>
        <begin position="1"/>
        <end position="25"/>
    </location>
</feature>
<dbReference type="Pfam" id="PF07703">
    <property type="entry name" value="A2M_BRD"/>
    <property type="match status" value="1"/>
</dbReference>
<proteinExistence type="inferred from homology"/>
<comment type="caution">
    <text evidence="8">The sequence shown here is derived from an EMBL/GenBank/DDBJ whole genome shotgun (WGS) entry which is preliminary data.</text>
</comment>
<dbReference type="Pfam" id="PF17962">
    <property type="entry name" value="bMG6"/>
    <property type="match status" value="1"/>
</dbReference>
<dbReference type="SUPFAM" id="SSF48239">
    <property type="entry name" value="Terpenoid cyclases/Protein prenyltransferases"/>
    <property type="match status" value="1"/>
</dbReference>
<dbReference type="Pfam" id="PF17973">
    <property type="entry name" value="bMG10"/>
    <property type="match status" value="1"/>
</dbReference>
<dbReference type="InterPro" id="IPR000177">
    <property type="entry name" value="Apple"/>
</dbReference>
<dbReference type="InterPro" id="IPR041246">
    <property type="entry name" value="Bact_MG10"/>
</dbReference>
<dbReference type="InterPro" id="IPR001599">
    <property type="entry name" value="Macroglobln_a2"/>
</dbReference>
<dbReference type="InterPro" id="IPR011990">
    <property type="entry name" value="TPR-like_helical_dom_sf"/>
</dbReference>
<gene>
    <name evidence="8" type="ORF">FY036_10775</name>
</gene>
<dbReference type="RefSeq" id="WP_148914738.1">
    <property type="nucleotide sequence ID" value="NZ_VSZS01000062.1"/>
</dbReference>
<organism evidence="8 9">
    <name type="scientific">Neoaquamicrobium microcysteis</name>
    <dbReference type="NCBI Taxonomy" id="2682781"/>
    <lineage>
        <taxon>Bacteria</taxon>
        <taxon>Pseudomonadati</taxon>
        <taxon>Pseudomonadota</taxon>
        <taxon>Alphaproteobacteria</taxon>
        <taxon>Hyphomicrobiales</taxon>
        <taxon>Phyllobacteriaceae</taxon>
        <taxon>Neoaquamicrobium</taxon>
    </lineage>
</organism>
<dbReference type="InterPro" id="IPR008930">
    <property type="entry name" value="Terpenoid_cyclase/PrenylTrfase"/>
</dbReference>
<dbReference type="Proteomes" id="UP000323258">
    <property type="component" value="Unassembled WGS sequence"/>
</dbReference>
<dbReference type="CDD" id="cd01100">
    <property type="entry name" value="APPLE_Factor_XI_like"/>
    <property type="match status" value="1"/>
</dbReference>
<dbReference type="SMART" id="SM01360">
    <property type="entry name" value="A2M"/>
    <property type="match status" value="1"/>
</dbReference>
<dbReference type="InterPro" id="IPR019742">
    <property type="entry name" value="MacrogloblnA2_CS"/>
</dbReference>
<dbReference type="Pfam" id="PF07678">
    <property type="entry name" value="TED_complement"/>
    <property type="match status" value="1"/>
</dbReference>
<dbReference type="PROSITE" id="PS00477">
    <property type="entry name" value="ALPHA_2_MACROGLOBULIN"/>
    <property type="match status" value="1"/>
</dbReference>
<keyword evidence="9" id="KW-1185">Reference proteome</keyword>
<dbReference type="PANTHER" id="PTHR40094:SF1">
    <property type="entry name" value="UBIQUITIN DOMAIN-CONTAINING PROTEIN"/>
    <property type="match status" value="1"/>
</dbReference>
<evidence type="ECO:0000256" key="1">
    <source>
        <dbReference type="ARBA" id="ARBA00010556"/>
    </source>
</evidence>
<dbReference type="OrthoDB" id="9767116at2"/>
<dbReference type="Gene3D" id="1.25.40.10">
    <property type="entry name" value="Tetratricopeptide repeat domain"/>
    <property type="match status" value="1"/>
</dbReference>
<sequence length="1820" mass="195191">MSVRAARFLSIITMLFLALSGAAGAQTERTIQTTLDADYFGFDLRTERDVSLDACEAICLADTACRAFTYNTRAQWCFLKSDYSQLNPFAGAVAGKVVMQGDKAEIGAPPQLTYVPDHMRSDARRYREALSDEAPAEDEGVVFLSSMAGSAMGSGDARAAAQAWHSALAVEPDDIELWLSLSQAQFAIEAQDSNEQAQLARDGTSAALNAYELARTPGLRARSLAAIGQALDRRDLYRPALQAFEASLALADDATVRASYLDLKARKGFRVVNNTVETDIASPRACVQFSEELAKAGVDYAPFVTVGDAAPKAIDVSGQQLCVEGLEHGKNYRITVRQGLPAAIGEVIESPISLSVYVRDRAPSIRFSGENFVLPGAGRHGVPMVSVNAPSADLKLHRVGDRALAGLLTGYQFLRQIDEYDISSLGTDLGEIVWQGTIELDNELNKEVLTSFPVDEALPERKPGVYVLTASPQGDQSESWNARATQWFVVSDIGLSTYAGEDGLTVFVRSLATAKPLENVELQLLARNNEILGTATTDTKGEAVFTPGLMRGSAGMAPAVLTASGSDDDFVFLDMTRAGFDLSDRGVTGRAAPGAVDVFAWTERGIYRAGETVHAAALVRDDSAEAVDALPLTFIFIRPDGVEERRITSDGRTLGGHHVPLTLQQTAMLGSWNLRIHTDPDAAPVAQAVFLVEDFVPDRIEFELEPETAEVSAGEPAWINLDGRYLYGAPAAGLELEGEMTIATTRDWPRYPGYKFGLSDEEVEAVTTPLDLDTTDEDGKARFEAVADELPYTTRLLDAKVTVRMSENGGRAVERSTTLSIIPDESLIGIRPDFVGTEVPQGATAGFRVIAVSPDGEREAHAGATWTLTKIERNYQWYRSNNSWQYEAITLENQVSGGTIDIGADQPVAVSVPVEWGRYRLDVESADADGSVASYEFDAGWFVEATSTETPDGLEIALDKDSYAAGETATLKVSPRFAGEMLIAIGSERLYETIEANVPAEGAEIEIPVSADWGAGAYVTATLFRPGNAEESRMPARAIGVKWLSVDPAERKLGVGLALPAQSSPRETLAIPVTLTGLSAGEEAYVAVAAVDVGILNLTRYEAPDPDGWYFGQRRLGLEMRDLYGRLIDGSAGAFGRIRTGGDGGGMTAQGSAPTERLLAFFSGPVRVDDGGKAEIAFDIPEFNGTARVMAVAWSKSGVGQACGDVVIRDPVVITAGQPRFLATDDRATIRLDVHNTDGPAGDYAIAINTEGDATFDFADAPQSVSLAQDGRATLLLPVTALTTGDAAITVSLSHPDGLEVGRTMYLPVRQPAMPIANRQTVSLAANGGSIRIDRELLAASLLDGASVTIGVSPASAFDLPSMLMTLDRYPYGCAEQTISRALPLLYVSELSAASGLENDPALRERVQNAISRVMTFQTSSGTFGLWGPGYGDLWLDAYVTDFLTRAREASYGVPVQGMTSALENLQNQLSYTTDIQARGTEIAYALYVLARNRKASIGDLRYYADTRLDEFTSPMARAQIAAALALYGDNQRADTVFASALRQAQADTATSFYRSDYGSALRDGAAMLALAAETRPSPGAVPAMVRFVAGERDKKQWTSTQEEAWMLLAARAVQATGDAISLEVDGAAHKGSFARRVSGEELLQTPLVIANRGSEPVDAVITTVAAPAQPLPAGGEGFTISRAYYTLDGEEANVSEAVQNERFVVVLEVEELNDWPSRVAVTDLLPAGFEIDNPRLVDSAELSNFEWLGEPEAVHSEFRDDRFVAAFDRTGGGSFTVAYVVRAVTPGVYAHPAAVVEDMYRPQFNARTAAGMMEVMASQ</sequence>
<dbReference type="SUPFAM" id="SSF57414">
    <property type="entry name" value="Hairpin loop containing domain-like"/>
    <property type="match status" value="1"/>
</dbReference>
<evidence type="ECO:0000256" key="2">
    <source>
        <dbReference type="ARBA" id="ARBA00022729"/>
    </source>
</evidence>
<keyword evidence="4" id="KW-1015">Disulfide bond</keyword>
<feature type="chain" id="PRO_5023144016" description="Apple domain-containing protein" evidence="5">
    <location>
        <begin position="26"/>
        <end position="1820"/>
    </location>
</feature>
<dbReference type="Gene3D" id="3.50.4.10">
    <property type="entry name" value="Hepatocyte Growth Factor"/>
    <property type="match status" value="1"/>
</dbReference>
<evidence type="ECO:0000256" key="5">
    <source>
        <dbReference type="SAM" id="SignalP"/>
    </source>
</evidence>
<dbReference type="InterPro" id="IPR049120">
    <property type="entry name" value="A2M_bMG2"/>
</dbReference>
<dbReference type="InterPro" id="IPR003609">
    <property type="entry name" value="Pan_app"/>
</dbReference>
<comment type="similarity">
    <text evidence="1">Belongs to the protease inhibitor I39 (alpha-2-macroglobulin) family. Bacterial alpha-2-macroglobulin subfamily.</text>
</comment>
<dbReference type="GO" id="GO:0005615">
    <property type="term" value="C:extracellular space"/>
    <property type="evidence" value="ECO:0007669"/>
    <property type="project" value="InterPro"/>
</dbReference>
<evidence type="ECO:0000259" key="7">
    <source>
        <dbReference type="SMART" id="SM01360"/>
    </source>
</evidence>
<dbReference type="GO" id="GO:0006508">
    <property type="term" value="P:proteolysis"/>
    <property type="evidence" value="ECO:0007669"/>
    <property type="project" value="InterPro"/>
</dbReference>
<evidence type="ECO:0000313" key="8">
    <source>
        <dbReference type="EMBL" id="TYR32292.1"/>
    </source>
</evidence>
<dbReference type="Pfam" id="PF00024">
    <property type="entry name" value="PAN_1"/>
    <property type="match status" value="1"/>
</dbReference>
<evidence type="ECO:0008006" key="10">
    <source>
        <dbReference type="Google" id="ProtNLM"/>
    </source>
</evidence>
<evidence type="ECO:0000256" key="3">
    <source>
        <dbReference type="ARBA" id="ARBA00022737"/>
    </source>
</evidence>
<dbReference type="Pfam" id="PF01835">
    <property type="entry name" value="MG2"/>
    <property type="match status" value="1"/>
</dbReference>
<dbReference type="EMBL" id="VSZS01000062">
    <property type="protein sequence ID" value="TYR32292.1"/>
    <property type="molecule type" value="Genomic_DNA"/>
</dbReference>